<evidence type="ECO:0000256" key="2">
    <source>
        <dbReference type="ARBA" id="ARBA00005364"/>
    </source>
</evidence>
<evidence type="ECO:0000313" key="8">
    <source>
        <dbReference type="EMBL" id="JAB65006.1"/>
    </source>
</evidence>
<protein>
    <submittedName>
        <fullName evidence="8">Sodium/potassium/calcium exchanger 4</fullName>
    </submittedName>
</protein>
<dbReference type="GO" id="GO:0005886">
    <property type="term" value="C:plasma membrane"/>
    <property type="evidence" value="ECO:0007669"/>
    <property type="project" value="TreeGrafter"/>
</dbReference>
<proteinExistence type="inferred from homology"/>
<keyword evidence="3" id="KW-0813">Transport</keyword>
<dbReference type="PANTHER" id="PTHR10846">
    <property type="entry name" value="SODIUM/POTASSIUM/CALCIUM EXCHANGER"/>
    <property type="match status" value="1"/>
</dbReference>
<accession>V5I968</accession>
<keyword evidence="3" id="KW-0050">Antiport</keyword>
<dbReference type="PANTHER" id="PTHR10846:SF73">
    <property type="entry name" value="SODIUM_CALCIUM EXCHANGER MEMBRANE REGION DOMAIN-CONTAINING PROTEIN"/>
    <property type="match status" value="1"/>
</dbReference>
<evidence type="ECO:0000256" key="7">
    <source>
        <dbReference type="SAM" id="Phobius"/>
    </source>
</evidence>
<comment type="similarity">
    <text evidence="2">Belongs to the Ca(2+):cation antiporter (CaCA) (TC 2.A.19) family. SLC24A subfamily.</text>
</comment>
<name>V5I968_ANOGL</name>
<evidence type="ECO:0000256" key="4">
    <source>
        <dbReference type="ARBA" id="ARBA00022692"/>
    </source>
</evidence>
<reference evidence="8" key="1">
    <citation type="submission" date="2013-07" db="EMBL/GenBank/DDBJ databases">
        <title>Midgut Transcriptome Profiling of Anoplphora glabripennis, a Lignocellulose Degrading, Wood-Boring Cerambycid.</title>
        <authorList>
            <person name="Scully E.D."/>
            <person name="Hoover K."/>
            <person name="Carlson J.E."/>
            <person name="Tien M."/>
            <person name="Geib S.M."/>
        </authorList>
    </citation>
    <scope>NUCLEOTIDE SEQUENCE</scope>
</reference>
<evidence type="ECO:0000256" key="6">
    <source>
        <dbReference type="ARBA" id="ARBA00023136"/>
    </source>
</evidence>
<evidence type="ECO:0000256" key="5">
    <source>
        <dbReference type="ARBA" id="ARBA00022989"/>
    </source>
</evidence>
<feature type="transmembrane region" description="Helical" evidence="7">
    <location>
        <begin position="6"/>
        <end position="26"/>
    </location>
</feature>
<keyword evidence="5 7" id="KW-1133">Transmembrane helix</keyword>
<keyword evidence="4 7" id="KW-0812">Transmembrane</keyword>
<comment type="subcellular location">
    <subcellularLocation>
        <location evidence="1">Membrane</location>
        <topology evidence="1">Multi-pass membrane protein</topology>
    </subcellularLocation>
</comment>
<evidence type="ECO:0000256" key="1">
    <source>
        <dbReference type="ARBA" id="ARBA00004141"/>
    </source>
</evidence>
<dbReference type="AlphaFoldDB" id="V5I968"/>
<dbReference type="EMBL" id="GALX01003460">
    <property type="protein sequence ID" value="JAB65006.1"/>
    <property type="molecule type" value="Transcribed_RNA"/>
</dbReference>
<organism evidence="8">
    <name type="scientific">Anoplophora glabripennis</name>
    <name type="common">Asian longhorn beetle</name>
    <name type="synonym">Anoplophora nobilis</name>
    <dbReference type="NCBI Taxonomy" id="217634"/>
    <lineage>
        <taxon>Eukaryota</taxon>
        <taxon>Metazoa</taxon>
        <taxon>Ecdysozoa</taxon>
        <taxon>Arthropoda</taxon>
        <taxon>Hexapoda</taxon>
        <taxon>Insecta</taxon>
        <taxon>Pterygota</taxon>
        <taxon>Neoptera</taxon>
        <taxon>Endopterygota</taxon>
        <taxon>Coleoptera</taxon>
        <taxon>Polyphaga</taxon>
        <taxon>Cucujiformia</taxon>
        <taxon>Chrysomeloidea</taxon>
        <taxon>Cerambycidae</taxon>
        <taxon>Lamiinae</taxon>
        <taxon>Lamiini</taxon>
        <taxon>Anoplophora</taxon>
    </lineage>
</organism>
<dbReference type="GO" id="GO:0005262">
    <property type="term" value="F:calcium channel activity"/>
    <property type="evidence" value="ECO:0007669"/>
    <property type="project" value="TreeGrafter"/>
</dbReference>
<dbReference type="OrthoDB" id="2127281at2759"/>
<gene>
    <name evidence="8" type="primary">NCKX4</name>
</gene>
<dbReference type="InterPro" id="IPR004481">
    <property type="entry name" value="K/Na/Ca-exchanger"/>
</dbReference>
<sequence length="100" mass="11094">MSSKLFLRHFVIIVLVSPLASSRHLLGAVRRQNVTPNCTPAAINEFPPDGFTRQQRQHGFVVLHALLACYLFTLLAIVCDDYFVPLCSPSSQMTGSHTSH</sequence>
<keyword evidence="6 7" id="KW-0472">Membrane</keyword>
<evidence type="ECO:0000256" key="3">
    <source>
        <dbReference type="ARBA" id="ARBA00022449"/>
    </source>
</evidence>
<dbReference type="GO" id="GO:0008273">
    <property type="term" value="F:calcium, potassium:sodium antiporter activity"/>
    <property type="evidence" value="ECO:0007669"/>
    <property type="project" value="TreeGrafter"/>
</dbReference>
<feature type="transmembrane region" description="Helical" evidence="7">
    <location>
        <begin position="60"/>
        <end position="78"/>
    </location>
</feature>
<dbReference type="GO" id="GO:0006874">
    <property type="term" value="P:intracellular calcium ion homeostasis"/>
    <property type="evidence" value="ECO:0007669"/>
    <property type="project" value="TreeGrafter"/>
</dbReference>